<feature type="compositionally biased region" description="Basic and acidic residues" evidence="1">
    <location>
        <begin position="119"/>
        <end position="128"/>
    </location>
</feature>
<dbReference type="InParanoid" id="D8TAW7"/>
<feature type="compositionally biased region" description="Polar residues" evidence="1">
    <location>
        <begin position="101"/>
        <end position="114"/>
    </location>
</feature>
<gene>
    <name evidence="2" type="ORF">SELMODRAFT_430903</name>
</gene>
<keyword evidence="3" id="KW-1185">Reference proteome</keyword>
<dbReference type="Gramene" id="EFJ06226">
    <property type="protein sequence ID" value="EFJ06226"/>
    <property type="gene ID" value="SELMODRAFT_430903"/>
</dbReference>
<sequence length="128" mass="14619">MEQLQLKECIRNSNVMLLAKVVHTRDKLQDLVEEQQLLLQPLALKGQRKHPLTQNKNKRAPSTFDLRKKARPHAHVIQRGAPLLDILWLETTAERGFEPTHQLSSASNNNSPSFQGVEGQKEWPSRAI</sequence>
<protein>
    <submittedName>
        <fullName evidence="2">Uncharacterized protein</fullName>
    </submittedName>
</protein>
<evidence type="ECO:0000256" key="1">
    <source>
        <dbReference type="SAM" id="MobiDB-lite"/>
    </source>
</evidence>
<feature type="region of interest" description="Disordered" evidence="1">
    <location>
        <begin position="47"/>
        <end position="72"/>
    </location>
</feature>
<feature type="region of interest" description="Disordered" evidence="1">
    <location>
        <begin position="98"/>
        <end position="128"/>
    </location>
</feature>
<evidence type="ECO:0000313" key="2">
    <source>
        <dbReference type="EMBL" id="EFJ06226.1"/>
    </source>
</evidence>
<organism evidence="3">
    <name type="scientific">Selaginella moellendorffii</name>
    <name type="common">Spikemoss</name>
    <dbReference type="NCBI Taxonomy" id="88036"/>
    <lineage>
        <taxon>Eukaryota</taxon>
        <taxon>Viridiplantae</taxon>
        <taxon>Streptophyta</taxon>
        <taxon>Embryophyta</taxon>
        <taxon>Tracheophyta</taxon>
        <taxon>Lycopodiopsida</taxon>
        <taxon>Selaginellales</taxon>
        <taxon>Selaginellaceae</taxon>
        <taxon>Selaginella</taxon>
    </lineage>
</organism>
<reference evidence="2 3" key="1">
    <citation type="journal article" date="2011" name="Science">
        <title>The Selaginella genome identifies genetic changes associated with the evolution of vascular plants.</title>
        <authorList>
            <person name="Banks J.A."/>
            <person name="Nishiyama T."/>
            <person name="Hasebe M."/>
            <person name="Bowman J.L."/>
            <person name="Gribskov M."/>
            <person name="dePamphilis C."/>
            <person name="Albert V.A."/>
            <person name="Aono N."/>
            <person name="Aoyama T."/>
            <person name="Ambrose B.A."/>
            <person name="Ashton N.W."/>
            <person name="Axtell M.J."/>
            <person name="Barker E."/>
            <person name="Barker M.S."/>
            <person name="Bennetzen J.L."/>
            <person name="Bonawitz N.D."/>
            <person name="Chapple C."/>
            <person name="Cheng C."/>
            <person name="Correa L.G."/>
            <person name="Dacre M."/>
            <person name="DeBarry J."/>
            <person name="Dreyer I."/>
            <person name="Elias M."/>
            <person name="Engstrom E.M."/>
            <person name="Estelle M."/>
            <person name="Feng L."/>
            <person name="Finet C."/>
            <person name="Floyd S.K."/>
            <person name="Frommer W.B."/>
            <person name="Fujita T."/>
            <person name="Gramzow L."/>
            <person name="Gutensohn M."/>
            <person name="Harholt J."/>
            <person name="Hattori M."/>
            <person name="Heyl A."/>
            <person name="Hirai T."/>
            <person name="Hiwatashi Y."/>
            <person name="Ishikawa M."/>
            <person name="Iwata M."/>
            <person name="Karol K.G."/>
            <person name="Koehler B."/>
            <person name="Kolukisaoglu U."/>
            <person name="Kubo M."/>
            <person name="Kurata T."/>
            <person name="Lalonde S."/>
            <person name="Li K."/>
            <person name="Li Y."/>
            <person name="Litt A."/>
            <person name="Lyons E."/>
            <person name="Manning G."/>
            <person name="Maruyama T."/>
            <person name="Michael T.P."/>
            <person name="Mikami K."/>
            <person name="Miyazaki S."/>
            <person name="Morinaga S."/>
            <person name="Murata T."/>
            <person name="Mueller-Roeber B."/>
            <person name="Nelson D.R."/>
            <person name="Obara M."/>
            <person name="Oguri Y."/>
            <person name="Olmstead R.G."/>
            <person name="Onodera N."/>
            <person name="Petersen B.L."/>
            <person name="Pils B."/>
            <person name="Prigge M."/>
            <person name="Rensing S.A."/>
            <person name="Riano-Pachon D.M."/>
            <person name="Roberts A.W."/>
            <person name="Sato Y."/>
            <person name="Scheller H.V."/>
            <person name="Schulz B."/>
            <person name="Schulz C."/>
            <person name="Shakirov E.V."/>
            <person name="Shibagaki N."/>
            <person name="Shinohara N."/>
            <person name="Shippen D.E."/>
            <person name="Soerensen I."/>
            <person name="Sotooka R."/>
            <person name="Sugimoto N."/>
            <person name="Sugita M."/>
            <person name="Sumikawa N."/>
            <person name="Tanurdzic M."/>
            <person name="Theissen G."/>
            <person name="Ulvskov P."/>
            <person name="Wakazuki S."/>
            <person name="Weng J.K."/>
            <person name="Willats W.W."/>
            <person name="Wipf D."/>
            <person name="Wolf P.G."/>
            <person name="Yang L."/>
            <person name="Zimmer A.D."/>
            <person name="Zhu Q."/>
            <person name="Mitros T."/>
            <person name="Hellsten U."/>
            <person name="Loque D."/>
            <person name="Otillar R."/>
            <person name="Salamov A."/>
            <person name="Schmutz J."/>
            <person name="Shapiro H."/>
            <person name="Lindquist E."/>
            <person name="Lucas S."/>
            <person name="Rokhsar D."/>
            <person name="Grigoriev I.V."/>
        </authorList>
    </citation>
    <scope>NUCLEOTIDE SEQUENCE [LARGE SCALE GENOMIC DNA]</scope>
</reference>
<dbReference type="Proteomes" id="UP000001514">
    <property type="component" value="Unassembled WGS sequence"/>
</dbReference>
<evidence type="ECO:0000313" key="3">
    <source>
        <dbReference type="Proteomes" id="UP000001514"/>
    </source>
</evidence>
<dbReference type="KEGG" id="smo:SELMODRAFT_430903"/>
<proteinExistence type="predicted"/>
<dbReference type="AlphaFoldDB" id="D8TAW7"/>
<dbReference type="EMBL" id="GL377705">
    <property type="protein sequence ID" value="EFJ06226.1"/>
    <property type="molecule type" value="Genomic_DNA"/>
</dbReference>
<feature type="compositionally biased region" description="Basic residues" evidence="1">
    <location>
        <begin position="47"/>
        <end position="59"/>
    </location>
</feature>
<accession>D8TAW7</accession>
<name>D8TAW7_SELML</name>
<dbReference type="HOGENOM" id="CLU_1963401_0_0_1"/>